<dbReference type="NCBIfam" id="TIGR00229">
    <property type="entry name" value="sensory_box"/>
    <property type="match status" value="1"/>
</dbReference>
<evidence type="ECO:0000256" key="3">
    <source>
        <dbReference type="ARBA" id="ARBA00022553"/>
    </source>
</evidence>
<dbReference type="CDD" id="cd00156">
    <property type="entry name" value="REC"/>
    <property type="match status" value="1"/>
</dbReference>
<keyword evidence="4 11" id="KW-0808">Transferase</keyword>
<dbReference type="SUPFAM" id="SSF52172">
    <property type="entry name" value="CheY-like"/>
    <property type="match status" value="1"/>
</dbReference>
<dbReference type="InterPro" id="IPR004358">
    <property type="entry name" value="Sig_transdc_His_kin-like_C"/>
</dbReference>
<dbReference type="HOGENOM" id="CLU_000445_114_75_5"/>
<dbReference type="InterPro" id="IPR000014">
    <property type="entry name" value="PAS"/>
</dbReference>
<evidence type="ECO:0000313" key="11">
    <source>
        <dbReference type="EMBL" id="CCG07469.1"/>
    </source>
</evidence>
<reference evidence="11 12" key="1">
    <citation type="submission" date="2012-02" db="EMBL/GenBank/DDBJ databases">
        <title>Shotgun genome sequence of Phaeospirillum photometricum DSM 122.</title>
        <authorList>
            <person name="Duquesne K."/>
            <person name="Sturgis J."/>
        </authorList>
    </citation>
    <scope>NUCLEOTIDE SEQUENCE [LARGE SCALE GENOMIC DNA]</scope>
    <source>
        <strain evidence="12">DSM122</strain>
    </source>
</reference>
<evidence type="ECO:0000256" key="7">
    <source>
        <dbReference type="PROSITE-ProRule" id="PRU00169"/>
    </source>
</evidence>
<dbReference type="PROSITE" id="PS50113">
    <property type="entry name" value="PAC"/>
    <property type="match status" value="1"/>
</dbReference>
<dbReference type="Gene3D" id="1.10.287.130">
    <property type="match status" value="1"/>
</dbReference>
<dbReference type="InterPro" id="IPR003661">
    <property type="entry name" value="HisK_dim/P_dom"/>
</dbReference>
<keyword evidence="6" id="KW-0902">Two-component regulatory system</keyword>
<dbReference type="SUPFAM" id="SSF55874">
    <property type="entry name" value="ATPase domain of HSP90 chaperone/DNA topoisomerase II/histidine kinase"/>
    <property type="match status" value="1"/>
</dbReference>
<feature type="domain" description="Response regulatory" evidence="9">
    <location>
        <begin position="498"/>
        <end position="617"/>
    </location>
</feature>
<dbReference type="SMART" id="SM00448">
    <property type="entry name" value="REC"/>
    <property type="match status" value="1"/>
</dbReference>
<dbReference type="PROSITE" id="PS50110">
    <property type="entry name" value="RESPONSE_REGULATORY"/>
    <property type="match status" value="1"/>
</dbReference>
<gene>
    <name evidence="11" type="ORF">RSPPHO_00843</name>
</gene>
<organism evidence="11 12">
    <name type="scientific">Pararhodospirillum photometricum DSM 122</name>
    <dbReference type="NCBI Taxonomy" id="1150469"/>
    <lineage>
        <taxon>Bacteria</taxon>
        <taxon>Pseudomonadati</taxon>
        <taxon>Pseudomonadota</taxon>
        <taxon>Alphaproteobacteria</taxon>
        <taxon>Rhodospirillales</taxon>
        <taxon>Rhodospirillaceae</taxon>
        <taxon>Pararhodospirillum</taxon>
    </lineage>
</organism>
<dbReference type="STRING" id="1150469.RSPPHO_00843"/>
<evidence type="ECO:0000259" key="9">
    <source>
        <dbReference type="PROSITE" id="PS50110"/>
    </source>
</evidence>
<dbReference type="eggNOG" id="COG2205">
    <property type="taxonomic scope" value="Bacteria"/>
</dbReference>
<dbReference type="PANTHER" id="PTHR43711:SF1">
    <property type="entry name" value="HISTIDINE KINASE 1"/>
    <property type="match status" value="1"/>
</dbReference>
<dbReference type="CDD" id="cd00082">
    <property type="entry name" value="HisKA"/>
    <property type="match status" value="1"/>
</dbReference>
<dbReference type="Proteomes" id="UP000033220">
    <property type="component" value="Chromosome DSM 122"/>
</dbReference>
<dbReference type="PANTHER" id="PTHR43711">
    <property type="entry name" value="TWO-COMPONENT HISTIDINE KINASE"/>
    <property type="match status" value="1"/>
</dbReference>
<feature type="domain" description="Histidine kinase" evidence="8">
    <location>
        <begin position="261"/>
        <end position="475"/>
    </location>
</feature>
<dbReference type="InterPro" id="IPR005467">
    <property type="entry name" value="His_kinase_dom"/>
</dbReference>
<dbReference type="SMART" id="SM00387">
    <property type="entry name" value="HATPase_c"/>
    <property type="match status" value="1"/>
</dbReference>
<comment type="catalytic activity">
    <reaction evidence="1">
        <text>ATP + protein L-histidine = ADP + protein N-phospho-L-histidine.</text>
        <dbReference type="EC" id="2.7.13.3"/>
    </reaction>
</comment>
<dbReference type="OrthoDB" id="7267626at2"/>
<dbReference type="PATRIC" id="fig|1150469.3.peg.969"/>
<dbReference type="Gene3D" id="3.40.50.2300">
    <property type="match status" value="1"/>
</dbReference>
<dbReference type="GO" id="GO:0000155">
    <property type="term" value="F:phosphorelay sensor kinase activity"/>
    <property type="evidence" value="ECO:0007669"/>
    <property type="project" value="InterPro"/>
</dbReference>
<evidence type="ECO:0000313" key="12">
    <source>
        <dbReference type="Proteomes" id="UP000033220"/>
    </source>
</evidence>
<keyword evidence="5" id="KW-0418">Kinase</keyword>
<dbReference type="Pfam" id="PF00072">
    <property type="entry name" value="Response_reg"/>
    <property type="match status" value="1"/>
</dbReference>
<dbReference type="InterPro" id="IPR036890">
    <property type="entry name" value="HATPase_C_sf"/>
</dbReference>
<dbReference type="Pfam" id="PF08448">
    <property type="entry name" value="PAS_4"/>
    <property type="match status" value="1"/>
</dbReference>
<dbReference type="SUPFAM" id="SSF55785">
    <property type="entry name" value="PYP-like sensor domain (PAS domain)"/>
    <property type="match status" value="1"/>
</dbReference>
<protein>
    <recommendedName>
        <fullName evidence="2">histidine kinase</fullName>
        <ecNumber evidence="2">2.7.13.3</ecNumber>
    </recommendedName>
</protein>
<evidence type="ECO:0000256" key="4">
    <source>
        <dbReference type="ARBA" id="ARBA00022679"/>
    </source>
</evidence>
<dbReference type="EMBL" id="HE663493">
    <property type="protein sequence ID" value="CCG07469.1"/>
    <property type="molecule type" value="Genomic_DNA"/>
</dbReference>
<evidence type="ECO:0000259" key="10">
    <source>
        <dbReference type="PROSITE" id="PS50113"/>
    </source>
</evidence>
<dbReference type="AlphaFoldDB" id="H6SRE0"/>
<dbReference type="InterPro" id="IPR000700">
    <property type="entry name" value="PAS-assoc_C"/>
</dbReference>
<evidence type="ECO:0000256" key="2">
    <source>
        <dbReference type="ARBA" id="ARBA00012438"/>
    </source>
</evidence>
<name>H6SRE0_PARPM</name>
<dbReference type="EC" id="2.7.13.3" evidence="2"/>
<dbReference type="Pfam" id="PF02518">
    <property type="entry name" value="HATPase_c"/>
    <property type="match status" value="1"/>
</dbReference>
<proteinExistence type="predicted"/>
<dbReference type="KEGG" id="rpm:RSPPHO_00843"/>
<dbReference type="InterPro" id="IPR001789">
    <property type="entry name" value="Sig_transdc_resp-reg_receiver"/>
</dbReference>
<dbReference type="InterPro" id="IPR003594">
    <property type="entry name" value="HATPase_dom"/>
</dbReference>
<dbReference type="Pfam" id="PF00512">
    <property type="entry name" value="HisKA"/>
    <property type="match status" value="1"/>
</dbReference>
<dbReference type="PROSITE" id="PS50109">
    <property type="entry name" value="HIS_KIN"/>
    <property type="match status" value="1"/>
</dbReference>
<dbReference type="InterPro" id="IPR036097">
    <property type="entry name" value="HisK_dim/P_sf"/>
</dbReference>
<dbReference type="CDD" id="cd00130">
    <property type="entry name" value="PAS"/>
    <property type="match status" value="1"/>
</dbReference>
<evidence type="ECO:0000256" key="6">
    <source>
        <dbReference type="ARBA" id="ARBA00023012"/>
    </source>
</evidence>
<feature type="modified residue" description="4-aspartylphosphate" evidence="7">
    <location>
        <position position="551"/>
    </location>
</feature>
<dbReference type="Gene3D" id="3.30.450.20">
    <property type="entry name" value="PAS domain"/>
    <property type="match status" value="2"/>
</dbReference>
<dbReference type="SMART" id="SM00388">
    <property type="entry name" value="HisKA"/>
    <property type="match status" value="1"/>
</dbReference>
<dbReference type="InterPro" id="IPR013656">
    <property type="entry name" value="PAS_4"/>
</dbReference>
<dbReference type="InterPro" id="IPR011006">
    <property type="entry name" value="CheY-like_superfamily"/>
</dbReference>
<dbReference type="InterPro" id="IPR035965">
    <property type="entry name" value="PAS-like_dom_sf"/>
</dbReference>
<dbReference type="RefSeq" id="WP_014414109.1">
    <property type="nucleotide sequence ID" value="NC_017059.1"/>
</dbReference>
<keyword evidence="3 7" id="KW-0597">Phosphoprotein</keyword>
<dbReference type="PRINTS" id="PR00344">
    <property type="entry name" value="BCTRLSENSOR"/>
</dbReference>
<keyword evidence="12" id="KW-1185">Reference proteome</keyword>
<feature type="domain" description="PAC" evidence="10">
    <location>
        <begin position="191"/>
        <end position="243"/>
    </location>
</feature>
<dbReference type="SUPFAM" id="SSF47384">
    <property type="entry name" value="Homodimeric domain of signal transducing histidine kinase"/>
    <property type="match status" value="1"/>
</dbReference>
<evidence type="ECO:0000256" key="1">
    <source>
        <dbReference type="ARBA" id="ARBA00000085"/>
    </source>
</evidence>
<evidence type="ECO:0000259" key="8">
    <source>
        <dbReference type="PROSITE" id="PS50109"/>
    </source>
</evidence>
<evidence type="ECO:0000256" key="5">
    <source>
        <dbReference type="ARBA" id="ARBA00022777"/>
    </source>
</evidence>
<dbReference type="InterPro" id="IPR050736">
    <property type="entry name" value="Sensor_HK_Regulatory"/>
</dbReference>
<sequence length="634" mass="67695">MALDVPPLIAALLDSLDDDVTVVDQSARVVFANARARQRLSSAPPGPETLITGLSDTAGQARYAALARVGACGVAETLEDQSDGRWWSVRFTPLPEGLVAVRARDITEARDLSLALADSEERLHSTFDAAGHGMALLGQDGRFWQVNRAMTTLLGLAPDALGTLDDVVMPDDREIARDLLRRLRAGPDTALTVRLRFRGAQGEPLWGEVGAAIPRHRPGDAPGVVLHLRDVTEEHRVDERLRAAKEEAERTSRAKTRFLAAASHDLRQPLQALAMFIAVLARRETDPRQAALIERIEKTTEALTGLLNTLLDISRLDAGLMRCEARDTPVGPLLARLAEEFQPVATGRGLALRLVPTSAHGHADPALVEIIVRNLLGNAVRYTRVGHVLLGVRRRPRGRVEIQVLDSGPGIPRDQHALVFEDFYQVDNPAREKGEGLGLGLSIVRRVASLLGAEVSLASVPGRGSRFSLVLAAAHGVAPDERGSGLLGADPKAAHGLTVMLIDDDPTILDGLTLVLEGWDCEVLAFGDLGHLLEGLESGGLLTPPDVIIADYRLGGGATGVDAVAMIRAAVGLPIPALLLTGDTAPQRLREADASGLPLLHKPVKPDALRAALADLMAGGLTLEEEDTSDPWLL</sequence>
<dbReference type="SMART" id="SM00091">
    <property type="entry name" value="PAS"/>
    <property type="match status" value="2"/>
</dbReference>
<dbReference type="Gene3D" id="3.30.565.10">
    <property type="entry name" value="Histidine kinase-like ATPase, C-terminal domain"/>
    <property type="match status" value="1"/>
</dbReference>
<accession>H6SRE0</accession>